<dbReference type="PIRSF" id="PIRSF000709">
    <property type="entry name" value="6PFK_2-Ptase"/>
    <property type="match status" value="1"/>
</dbReference>
<sequence>MPLFVIIRHGQSQWNLENRFTGSADPPLTDLGREEAREAGALLKASQSSEKLFSMGFTSELQRTIETMDIILREMGQPDLPIERSAALNERKYGDLQGLNKAEAEERFGVEQLFRWRRGYEDRPTNGESLSDIYELVVHYYETTILPHLQNGQSILVVGHGNNLRALLMHLEQVSAKSIEDVELATGIPRQYEYDQATGTFALLPK</sequence>
<dbReference type="GO" id="GO:0004619">
    <property type="term" value="F:phosphoglycerate mutase activity"/>
    <property type="evidence" value="ECO:0007669"/>
    <property type="project" value="UniProtKB-UniRule"/>
</dbReference>
<dbReference type="Gene3D" id="3.40.50.1240">
    <property type="entry name" value="Phosphoglycerate mutase-like"/>
    <property type="match status" value="1"/>
</dbReference>
<comment type="function">
    <text evidence="5 9">Catalyzes the interconversion of 2-phosphoglycerate and 3-phosphoglycerate.</text>
</comment>
<dbReference type="InterPro" id="IPR013078">
    <property type="entry name" value="His_Pase_superF_clade-1"/>
</dbReference>
<feature type="binding site" evidence="5 7">
    <location>
        <begin position="21"/>
        <end position="22"/>
    </location>
    <ligand>
        <name>substrate</name>
    </ligand>
</feature>
<dbReference type="EMBL" id="JACXAA010000003">
    <property type="protein sequence ID" value="MBD2753505.1"/>
    <property type="molecule type" value="Genomic_DNA"/>
</dbReference>
<accession>A0A927GDF3</accession>
<evidence type="ECO:0000256" key="8">
    <source>
        <dbReference type="PIRSR" id="PIRSR613078-3"/>
    </source>
</evidence>
<dbReference type="SMART" id="SM00855">
    <property type="entry name" value="PGAM"/>
    <property type="match status" value="1"/>
</dbReference>
<dbReference type="PANTHER" id="PTHR11931">
    <property type="entry name" value="PHOSPHOGLYCERATE MUTASE"/>
    <property type="match status" value="1"/>
</dbReference>
<dbReference type="CDD" id="cd07067">
    <property type="entry name" value="HP_PGM_like"/>
    <property type="match status" value="1"/>
</dbReference>
<dbReference type="InterPro" id="IPR029033">
    <property type="entry name" value="His_PPase_superfam"/>
</dbReference>
<evidence type="ECO:0000256" key="6">
    <source>
        <dbReference type="PIRSR" id="PIRSR613078-1"/>
    </source>
</evidence>
<evidence type="ECO:0000256" key="2">
    <source>
        <dbReference type="ARBA" id="ARBA00022432"/>
    </source>
</evidence>
<evidence type="ECO:0000256" key="7">
    <source>
        <dbReference type="PIRSR" id="PIRSR613078-2"/>
    </source>
</evidence>
<keyword evidence="11" id="KW-1185">Reference proteome</keyword>
<organism evidence="10 11">
    <name type="scientific">Spirosoma validum</name>
    <dbReference type="NCBI Taxonomy" id="2771355"/>
    <lineage>
        <taxon>Bacteria</taxon>
        <taxon>Pseudomonadati</taxon>
        <taxon>Bacteroidota</taxon>
        <taxon>Cytophagia</taxon>
        <taxon>Cytophagales</taxon>
        <taxon>Cytophagaceae</taxon>
        <taxon>Spirosoma</taxon>
    </lineage>
</organism>
<evidence type="ECO:0000256" key="3">
    <source>
        <dbReference type="ARBA" id="ARBA00023152"/>
    </source>
</evidence>
<feature type="binding site" evidence="5 7">
    <location>
        <begin position="8"/>
        <end position="15"/>
    </location>
    <ligand>
        <name>substrate</name>
    </ligand>
</feature>
<gene>
    <name evidence="5" type="primary">gpmA</name>
    <name evidence="10" type="ORF">IC230_11430</name>
</gene>
<feature type="binding site" evidence="5 7">
    <location>
        <begin position="117"/>
        <end position="118"/>
    </location>
    <ligand>
        <name>substrate</name>
    </ligand>
</feature>
<feature type="active site" description="Tele-phosphohistidine intermediate" evidence="5 6">
    <location>
        <position position="9"/>
    </location>
</feature>
<dbReference type="Proteomes" id="UP000653797">
    <property type="component" value="Unassembled WGS sequence"/>
</dbReference>
<feature type="binding site" evidence="5 7">
    <location>
        <begin position="90"/>
        <end position="93"/>
    </location>
    <ligand>
        <name>substrate</name>
    </ligand>
</feature>
<feature type="active site" description="Proton donor/acceptor" evidence="5 6">
    <location>
        <position position="90"/>
    </location>
</feature>
<dbReference type="AlphaFoldDB" id="A0A927GDF3"/>
<keyword evidence="2 5" id="KW-0312">Gluconeogenesis</keyword>
<evidence type="ECO:0000313" key="11">
    <source>
        <dbReference type="Proteomes" id="UP000653797"/>
    </source>
</evidence>
<evidence type="ECO:0000313" key="10">
    <source>
        <dbReference type="EMBL" id="MBD2753505.1"/>
    </source>
</evidence>
<feature type="binding site" evidence="5 7">
    <location>
        <position position="63"/>
    </location>
    <ligand>
        <name>substrate</name>
    </ligand>
</feature>
<comment type="catalytic activity">
    <reaction evidence="5 9">
        <text>(2R)-2-phosphoglycerate = (2R)-3-phosphoglycerate</text>
        <dbReference type="Rhea" id="RHEA:15901"/>
        <dbReference type="ChEBI" id="CHEBI:58272"/>
        <dbReference type="ChEBI" id="CHEBI:58289"/>
        <dbReference type="EC" id="5.4.2.11"/>
    </reaction>
</comment>
<comment type="similarity">
    <text evidence="1 5">Belongs to the phosphoglycerate mutase family. BPG-dependent PGAM subfamily.</text>
</comment>
<dbReference type="GO" id="GO:0006096">
    <property type="term" value="P:glycolytic process"/>
    <property type="evidence" value="ECO:0007669"/>
    <property type="project" value="UniProtKB-UniRule"/>
</dbReference>
<protein>
    <recommendedName>
        <fullName evidence="5 9">2,3-bisphosphoglycerate-dependent phosphoglycerate mutase</fullName>
        <shortName evidence="5">BPG-dependent PGAM</shortName>
        <shortName evidence="5">PGAM</shortName>
        <shortName evidence="5">Phosphoglyceromutase</shortName>
        <shortName evidence="5">dPGM</shortName>
        <ecNumber evidence="5 9">5.4.2.11</ecNumber>
    </recommendedName>
</protein>
<dbReference type="InterPro" id="IPR001345">
    <property type="entry name" value="PG/BPGM_mutase_AS"/>
</dbReference>
<keyword evidence="3 5" id="KW-0324">Glycolysis</keyword>
<comment type="caution">
    <text evidence="10">The sequence shown here is derived from an EMBL/GenBank/DDBJ whole genome shotgun (WGS) entry which is preliminary data.</text>
</comment>
<dbReference type="Pfam" id="PF00300">
    <property type="entry name" value="His_Phos_1"/>
    <property type="match status" value="1"/>
</dbReference>
<dbReference type="SUPFAM" id="SSF53254">
    <property type="entry name" value="Phosphoglycerate mutase-like"/>
    <property type="match status" value="1"/>
</dbReference>
<feature type="binding site" evidence="5 7">
    <location>
        <begin position="161"/>
        <end position="162"/>
    </location>
    <ligand>
        <name>substrate</name>
    </ligand>
</feature>
<feature type="site" description="Transition state stabilizer" evidence="5 8">
    <location>
        <position position="160"/>
    </location>
</feature>
<dbReference type="GO" id="GO:0006094">
    <property type="term" value="P:gluconeogenesis"/>
    <property type="evidence" value="ECO:0007669"/>
    <property type="project" value="UniProtKB-UniRule"/>
</dbReference>
<evidence type="ECO:0000256" key="1">
    <source>
        <dbReference type="ARBA" id="ARBA00006717"/>
    </source>
</evidence>
<dbReference type="RefSeq" id="WP_191039115.1">
    <property type="nucleotide sequence ID" value="NZ_JACXAA010000003.1"/>
</dbReference>
<comment type="pathway">
    <text evidence="5 9">Carbohydrate degradation; glycolysis; pyruvate from D-glyceraldehyde 3-phosphate: step 3/5.</text>
</comment>
<keyword evidence="4 5" id="KW-0413">Isomerase</keyword>
<dbReference type="PROSITE" id="PS00175">
    <property type="entry name" value="PG_MUTASE"/>
    <property type="match status" value="1"/>
</dbReference>
<evidence type="ECO:0000256" key="5">
    <source>
        <dbReference type="HAMAP-Rule" id="MF_01039"/>
    </source>
</evidence>
<dbReference type="InterPro" id="IPR005952">
    <property type="entry name" value="Phosphogly_mut1"/>
</dbReference>
<dbReference type="EC" id="5.4.2.11" evidence="5 9"/>
<dbReference type="NCBIfam" id="TIGR01258">
    <property type="entry name" value="pgm_1"/>
    <property type="match status" value="1"/>
</dbReference>
<evidence type="ECO:0000256" key="4">
    <source>
        <dbReference type="ARBA" id="ARBA00023235"/>
    </source>
</evidence>
<dbReference type="HAMAP" id="MF_01039">
    <property type="entry name" value="PGAM_GpmA"/>
    <property type="match status" value="1"/>
</dbReference>
<name>A0A927GDF3_9BACT</name>
<evidence type="ECO:0000256" key="9">
    <source>
        <dbReference type="RuleBase" id="RU004512"/>
    </source>
</evidence>
<proteinExistence type="inferred from homology"/>
<feature type="binding site" evidence="5 7">
    <location>
        <position position="101"/>
    </location>
    <ligand>
        <name>substrate</name>
    </ligand>
</feature>
<reference evidence="10" key="1">
    <citation type="submission" date="2020-09" db="EMBL/GenBank/DDBJ databases">
        <authorList>
            <person name="Kim M.K."/>
        </authorList>
    </citation>
    <scope>NUCLEOTIDE SEQUENCE</scope>
    <source>
        <strain evidence="10">BT704</strain>
    </source>
</reference>